<dbReference type="AlphaFoldDB" id="A0A0G1UFW8"/>
<feature type="transmembrane region" description="Helical" evidence="1">
    <location>
        <begin position="70"/>
        <end position="92"/>
    </location>
</feature>
<keyword evidence="1" id="KW-0812">Transmembrane</keyword>
<evidence type="ECO:0000313" key="3">
    <source>
        <dbReference type="Proteomes" id="UP000034364"/>
    </source>
</evidence>
<feature type="transmembrane region" description="Helical" evidence="1">
    <location>
        <begin position="26"/>
        <end position="50"/>
    </location>
</feature>
<sequence length="121" mass="13476">MGCVRIGCNSRLPDWMRTNRLPMRWYLLNLFLLLPALGFWFSVIMLWSLGTDYWFDAVFYRIGSSPAGNVVINAMVVGLPAAAIPVNGMVYLTTKNRCAAGAIITAGLILVLGFWSVLKKF</sequence>
<gene>
    <name evidence="2" type="ORF">UX87_C0002G0025</name>
</gene>
<name>A0A0G1UFW8_9BACT</name>
<reference evidence="2 3" key="1">
    <citation type="journal article" date="2015" name="Nature">
        <title>rRNA introns, odd ribosomes, and small enigmatic genomes across a large radiation of phyla.</title>
        <authorList>
            <person name="Brown C.T."/>
            <person name="Hug L.A."/>
            <person name="Thomas B.C."/>
            <person name="Sharon I."/>
            <person name="Castelle C.J."/>
            <person name="Singh A."/>
            <person name="Wilkins M.J."/>
            <person name="Williams K.H."/>
            <person name="Banfield J.F."/>
        </authorList>
    </citation>
    <scope>NUCLEOTIDE SEQUENCE [LARGE SCALE GENOMIC DNA]</scope>
</reference>
<dbReference type="EMBL" id="LCNV01000002">
    <property type="protein sequence ID" value="KKU65003.1"/>
    <property type="molecule type" value="Genomic_DNA"/>
</dbReference>
<evidence type="ECO:0000313" key="2">
    <source>
        <dbReference type="EMBL" id="KKU65003.1"/>
    </source>
</evidence>
<organism evidence="2 3">
    <name type="scientific">Candidatus Amesbacteria bacterium GW2011_GWA1_47_16</name>
    <dbReference type="NCBI Taxonomy" id="1618353"/>
    <lineage>
        <taxon>Bacteria</taxon>
        <taxon>Candidatus Amesiibacteriota</taxon>
    </lineage>
</organism>
<evidence type="ECO:0000256" key="1">
    <source>
        <dbReference type="SAM" id="Phobius"/>
    </source>
</evidence>
<protein>
    <submittedName>
        <fullName evidence="2">Uncharacterized protein</fullName>
    </submittedName>
</protein>
<proteinExistence type="predicted"/>
<keyword evidence="1" id="KW-1133">Transmembrane helix</keyword>
<dbReference type="Proteomes" id="UP000034364">
    <property type="component" value="Unassembled WGS sequence"/>
</dbReference>
<feature type="transmembrane region" description="Helical" evidence="1">
    <location>
        <begin position="99"/>
        <end position="118"/>
    </location>
</feature>
<comment type="caution">
    <text evidence="2">The sequence shown here is derived from an EMBL/GenBank/DDBJ whole genome shotgun (WGS) entry which is preliminary data.</text>
</comment>
<keyword evidence="1" id="KW-0472">Membrane</keyword>
<accession>A0A0G1UFW8</accession>